<evidence type="ECO:0000256" key="1">
    <source>
        <dbReference type="ARBA" id="ARBA00008361"/>
    </source>
</evidence>
<dbReference type="InterPro" id="IPR051052">
    <property type="entry name" value="Diverse_substrate_MTase"/>
</dbReference>
<keyword evidence="3" id="KW-0808">Transferase</keyword>
<comment type="caution">
    <text evidence="5">The sequence shown here is derived from an EMBL/GenBank/DDBJ whole genome shotgun (WGS) entry which is preliminary data.</text>
</comment>
<protein>
    <submittedName>
        <fullName evidence="5">Methyltransferase type 11</fullName>
    </submittedName>
</protein>
<evidence type="ECO:0000313" key="6">
    <source>
        <dbReference type="Proteomes" id="UP000054010"/>
    </source>
</evidence>
<evidence type="ECO:0000313" key="5">
    <source>
        <dbReference type="EMBL" id="EFO81532.1"/>
    </source>
</evidence>
<evidence type="ECO:0000259" key="4">
    <source>
        <dbReference type="Pfam" id="PF08241"/>
    </source>
</evidence>
<evidence type="ECO:0000256" key="2">
    <source>
        <dbReference type="ARBA" id="ARBA00022603"/>
    </source>
</evidence>
<accession>E1IB47</accession>
<dbReference type="CDD" id="cd02440">
    <property type="entry name" value="AdoMet_MTases"/>
    <property type="match status" value="1"/>
</dbReference>
<dbReference type="PANTHER" id="PTHR44942">
    <property type="entry name" value="METHYLTRANSF_11 DOMAIN-CONTAINING PROTEIN"/>
    <property type="match status" value="1"/>
</dbReference>
<dbReference type="HOGENOM" id="CLU_037990_10_0_0"/>
<dbReference type="STRING" id="765420.OSCT_0548"/>
<dbReference type="Proteomes" id="UP000054010">
    <property type="component" value="Unassembled WGS sequence"/>
</dbReference>
<reference evidence="5 6" key="1">
    <citation type="journal article" date="2011" name="J. Bacteriol.">
        <title>Draft genome sequence of the anoxygenic filamentous phototrophic bacterium Oscillochloris trichoides subsp. DG-6.</title>
        <authorList>
            <person name="Kuznetsov B.B."/>
            <person name="Ivanovsky R.N."/>
            <person name="Keppen O.I."/>
            <person name="Sukhacheva M.V."/>
            <person name="Bumazhkin B.K."/>
            <person name="Patutina E.O."/>
            <person name="Beletsky A.V."/>
            <person name="Mardanov A.V."/>
            <person name="Baslerov R.V."/>
            <person name="Panteleeva A.N."/>
            <person name="Kolganova T.V."/>
            <person name="Ravin N.V."/>
            <person name="Skryabin K.G."/>
        </authorList>
    </citation>
    <scope>NUCLEOTIDE SEQUENCE [LARGE SCALE GENOMIC DNA]</scope>
    <source>
        <strain evidence="5 6">DG-6</strain>
    </source>
</reference>
<dbReference type="eggNOG" id="COG2226">
    <property type="taxonomic scope" value="Bacteria"/>
</dbReference>
<dbReference type="GO" id="GO:0008757">
    <property type="term" value="F:S-adenosylmethionine-dependent methyltransferase activity"/>
    <property type="evidence" value="ECO:0007669"/>
    <property type="project" value="InterPro"/>
</dbReference>
<dbReference type="SUPFAM" id="SSF53335">
    <property type="entry name" value="S-adenosyl-L-methionine-dependent methyltransferases"/>
    <property type="match status" value="1"/>
</dbReference>
<dbReference type="EMBL" id="ADVR01000010">
    <property type="protein sequence ID" value="EFO81532.1"/>
    <property type="molecule type" value="Genomic_DNA"/>
</dbReference>
<keyword evidence="2 5" id="KW-0489">Methyltransferase</keyword>
<evidence type="ECO:0000256" key="3">
    <source>
        <dbReference type="ARBA" id="ARBA00022679"/>
    </source>
</evidence>
<dbReference type="OrthoDB" id="43862at2"/>
<dbReference type="InterPro" id="IPR029063">
    <property type="entry name" value="SAM-dependent_MTases_sf"/>
</dbReference>
<feature type="domain" description="Methyltransferase type 11" evidence="4">
    <location>
        <begin position="54"/>
        <end position="150"/>
    </location>
</feature>
<comment type="similarity">
    <text evidence="1">Belongs to the methyltransferase superfamily.</text>
</comment>
<gene>
    <name evidence="5" type="ORF">OSCT_0548</name>
</gene>
<dbReference type="Gene3D" id="3.40.50.150">
    <property type="entry name" value="Vaccinia Virus protein VP39"/>
    <property type="match status" value="1"/>
</dbReference>
<dbReference type="Pfam" id="PF08241">
    <property type="entry name" value="Methyltransf_11"/>
    <property type="match status" value="1"/>
</dbReference>
<organism evidence="5 6">
    <name type="scientific">Oscillochloris trichoides DG-6</name>
    <dbReference type="NCBI Taxonomy" id="765420"/>
    <lineage>
        <taxon>Bacteria</taxon>
        <taxon>Bacillati</taxon>
        <taxon>Chloroflexota</taxon>
        <taxon>Chloroflexia</taxon>
        <taxon>Chloroflexales</taxon>
        <taxon>Chloroflexineae</taxon>
        <taxon>Oscillochloridaceae</taxon>
        <taxon>Oscillochloris</taxon>
    </lineage>
</organism>
<name>E1IB47_9CHLR</name>
<keyword evidence="6" id="KW-1185">Reference proteome</keyword>
<dbReference type="AlphaFoldDB" id="E1IB47"/>
<dbReference type="GO" id="GO:0032259">
    <property type="term" value="P:methylation"/>
    <property type="evidence" value="ECO:0007669"/>
    <property type="project" value="UniProtKB-KW"/>
</dbReference>
<proteinExistence type="inferred from homology"/>
<dbReference type="InterPro" id="IPR013216">
    <property type="entry name" value="Methyltransf_11"/>
</dbReference>
<dbReference type="PANTHER" id="PTHR44942:SF4">
    <property type="entry name" value="METHYLTRANSFERASE TYPE 11 DOMAIN-CONTAINING PROTEIN"/>
    <property type="match status" value="1"/>
</dbReference>
<sequence>MHPEMPDHAAIKALVQSQFAPAAQDYVTSATHAHGSDLARLVALAKPRGHEVVLDVATGGGHTALAFAPHVRYVVASDLTLSMLQAARQHIQAQGVQNVGYLRAEAEQLPCPAASLDMITCRVAAHHFADVRAFVQSAAAALRPGGLLLISDHIGLEDPEEDAFMDRFERWRDPSHVRAYSYAEWRSFCAAAGLQVEVCEDDQREAYQFDSWTARIRMPEAERDALAAWLLAAPAHLRTRFGVVVQNGRVVALQGTFGIIVVRKG</sequence>